<protein>
    <submittedName>
        <fullName evidence="1">Uncharacterized protein</fullName>
    </submittedName>
</protein>
<comment type="caution">
    <text evidence="1">The sequence shown here is derived from an EMBL/GenBank/DDBJ whole genome shotgun (WGS) entry which is preliminary data.</text>
</comment>
<proteinExistence type="predicted"/>
<keyword evidence="2" id="KW-1185">Reference proteome</keyword>
<organism evidence="1 2">
    <name type="scientific">Papaver atlanticum</name>
    <dbReference type="NCBI Taxonomy" id="357466"/>
    <lineage>
        <taxon>Eukaryota</taxon>
        <taxon>Viridiplantae</taxon>
        <taxon>Streptophyta</taxon>
        <taxon>Embryophyta</taxon>
        <taxon>Tracheophyta</taxon>
        <taxon>Spermatophyta</taxon>
        <taxon>Magnoliopsida</taxon>
        <taxon>Ranunculales</taxon>
        <taxon>Papaveraceae</taxon>
        <taxon>Papaveroideae</taxon>
        <taxon>Papaver</taxon>
    </lineage>
</organism>
<gene>
    <name evidence="1" type="ORF">MKW98_025758</name>
</gene>
<accession>A0AAD4XD25</accession>
<dbReference type="Proteomes" id="UP001202328">
    <property type="component" value="Unassembled WGS sequence"/>
</dbReference>
<reference evidence="1" key="1">
    <citation type="submission" date="2022-04" db="EMBL/GenBank/DDBJ databases">
        <title>A functionally conserved STORR gene fusion in Papaver species that diverged 16.8 million years ago.</title>
        <authorList>
            <person name="Catania T."/>
        </authorList>
    </citation>
    <scope>NUCLEOTIDE SEQUENCE</scope>
    <source>
        <strain evidence="1">S-188037</strain>
    </source>
</reference>
<name>A0AAD4XD25_9MAGN</name>
<evidence type="ECO:0000313" key="2">
    <source>
        <dbReference type="Proteomes" id="UP001202328"/>
    </source>
</evidence>
<dbReference type="EMBL" id="JAJJMB010011896">
    <property type="protein sequence ID" value="KAI3895967.1"/>
    <property type="molecule type" value="Genomic_DNA"/>
</dbReference>
<sequence>MSDHPSLGCARRVGEPAVQGMGKKIFVCLTGFNGSKHCVSRRTHGICGHQVAIDSALHLMIPVVQVEGGYDAESEALGWLCRSNAACNYYGSLDIDDASIYVRL</sequence>
<dbReference type="AlphaFoldDB" id="A0AAD4XD25"/>
<evidence type="ECO:0000313" key="1">
    <source>
        <dbReference type="EMBL" id="KAI3895967.1"/>
    </source>
</evidence>